<dbReference type="SUPFAM" id="SSF56801">
    <property type="entry name" value="Acetyl-CoA synthetase-like"/>
    <property type="match status" value="1"/>
</dbReference>
<dbReference type="PANTHER" id="PTHR24096">
    <property type="entry name" value="LONG-CHAIN-FATTY-ACID--COA LIGASE"/>
    <property type="match status" value="1"/>
</dbReference>
<dbReference type="Gene3D" id="3.40.50.12780">
    <property type="entry name" value="N-terminal domain of ligase-like"/>
    <property type="match status" value="1"/>
</dbReference>
<dbReference type="AlphaFoldDB" id="A0A2G6E0B3"/>
<organism evidence="2 3">
    <name type="scientific">candidate division KSB3 bacterium</name>
    <dbReference type="NCBI Taxonomy" id="2044937"/>
    <lineage>
        <taxon>Bacteria</taxon>
        <taxon>candidate division KSB3</taxon>
    </lineage>
</organism>
<evidence type="ECO:0000313" key="3">
    <source>
        <dbReference type="Proteomes" id="UP000229740"/>
    </source>
</evidence>
<protein>
    <recommendedName>
        <fullName evidence="1">AMP-dependent synthetase/ligase domain-containing protein</fullName>
    </recommendedName>
</protein>
<gene>
    <name evidence="2" type="ORF">CSB45_15690</name>
</gene>
<dbReference type="EMBL" id="PDPS01000086">
    <property type="protein sequence ID" value="PID55505.1"/>
    <property type="molecule type" value="Genomic_DNA"/>
</dbReference>
<evidence type="ECO:0000259" key="1">
    <source>
        <dbReference type="Pfam" id="PF00501"/>
    </source>
</evidence>
<dbReference type="InterPro" id="IPR000873">
    <property type="entry name" value="AMP-dep_synth/lig_dom"/>
</dbReference>
<comment type="caution">
    <text evidence="2">The sequence shown here is derived from an EMBL/GenBank/DDBJ whole genome shotgun (WGS) entry which is preliminary data.</text>
</comment>
<evidence type="ECO:0000313" key="2">
    <source>
        <dbReference type="EMBL" id="PID55505.1"/>
    </source>
</evidence>
<dbReference type="GO" id="GO:0016405">
    <property type="term" value="F:CoA-ligase activity"/>
    <property type="evidence" value="ECO:0007669"/>
    <property type="project" value="TreeGrafter"/>
</dbReference>
<feature type="domain" description="AMP-dependent synthetase/ligase" evidence="1">
    <location>
        <begin position="1"/>
        <end position="83"/>
    </location>
</feature>
<sequence length="245" mass="27600">MICGGGPLATETFRRYQELGLDFVQGYGMTETAPISTLNPAHAFKLKSVGKVFPLVDMKILNPDEDGIGEIILKGPICCKGYYKNEQASKELFTEDGYLKTGDLGYLDKDNYLFLTGRAKSLIVTEGGKNVYPEEIEDHFQLYHQIEQILIAGFTANEETRGEGIEALIYPCEEHFGPPESRDEEAMKKELTEIVKEVNRELLPYKRIARIRILKEAMETTTTTKIKRLKVVAALGDMEDTGFFI</sequence>
<accession>A0A2G6E0B3</accession>
<dbReference type="Gene3D" id="3.30.300.30">
    <property type="match status" value="1"/>
</dbReference>
<dbReference type="InterPro" id="IPR045851">
    <property type="entry name" value="AMP-bd_C_sf"/>
</dbReference>
<reference evidence="2 3" key="1">
    <citation type="submission" date="2017-10" db="EMBL/GenBank/DDBJ databases">
        <title>Novel microbial diversity and functional potential in the marine mammal oral microbiome.</title>
        <authorList>
            <person name="Dudek N.K."/>
            <person name="Sun C.L."/>
            <person name="Burstein D."/>
            <person name="Kantor R.S."/>
            <person name="Aliaga Goltsman D.S."/>
            <person name="Bik E.M."/>
            <person name="Thomas B.C."/>
            <person name="Banfield J.F."/>
            <person name="Relman D.A."/>
        </authorList>
    </citation>
    <scope>NUCLEOTIDE SEQUENCE [LARGE SCALE GENOMIC DNA]</scope>
    <source>
        <strain evidence="2">DOLZORAL124_49_17</strain>
    </source>
</reference>
<dbReference type="Pfam" id="PF00501">
    <property type="entry name" value="AMP-binding"/>
    <property type="match status" value="1"/>
</dbReference>
<name>A0A2G6E0B3_9BACT</name>
<proteinExistence type="predicted"/>
<dbReference type="InterPro" id="IPR042099">
    <property type="entry name" value="ANL_N_sf"/>
</dbReference>
<dbReference type="Proteomes" id="UP000229740">
    <property type="component" value="Unassembled WGS sequence"/>
</dbReference>